<dbReference type="EMBL" id="OZ023709">
    <property type="protein sequence ID" value="CAK9881398.1"/>
    <property type="molecule type" value="Genomic_DNA"/>
</dbReference>
<accession>A0ABP1BY41</accession>
<name>A0ABP1BY41_9BRYO</name>
<reference evidence="1" key="1">
    <citation type="submission" date="2024-03" db="EMBL/GenBank/DDBJ databases">
        <authorList>
            <consortium name="ELIXIR-Norway"/>
            <consortium name="Elixir Norway"/>
        </authorList>
    </citation>
    <scope>NUCLEOTIDE SEQUENCE</scope>
</reference>
<gene>
    <name evidence="1" type="ORF">CSSPJE1EN2_LOCUS22754</name>
</gene>
<evidence type="ECO:0000313" key="2">
    <source>
        <dbReference type="Proteomes" id="UP001497522"/>
    </source>
</evidence>
<dbReference type="Proteomes" id="UP001497522">
    <property type="component" value="Chromosome 8"/>
</dbReference>
<keyword evidence="2" id="KW-1185">Reference proteome</keyword>
<sequence length="74" mass="8569">MSSQELNELGHLLRSQFEKRDDFQSGHRSRLLRSRFEQPERLPLAQPTWPFMEIPNSCSESAFPPIGSTNMAIH</sequence>
<protein>
    <submittedName>
        <fullName evidence="1">Uncharacterized protein</fullName>
    </submittedName>
</protein>
<evidence type="ECO:0000313" key="1">
    <source>
        <dbReference type="EMBL" id="CAK9881398.1"/>
    </source>
</evidence>
<organism evidence="1 2">
    <name type="scientific">Sphagnum jensenii</name>
    <dbReference type="NCBI Taxonomy" id="128206"/>
    <lineage>
        <taxon>Eukaryota</taxon>
        <taxon>Viridiplantae</taxon>
        <taxon>Streptophyta</taxon>
        <taxon>Embryophyta</taxon>
        <taxon>Bryophyta</taxon>
        <taxon>Sphagnophytina</taxon>
        <taxon>Sphagnopsida</taxon>
        <taxon>Sphagnales</taxon>
        <taxon>Sphagnaceae</taxon>
        <taxon>Sphagnum</taxon>
    </lineage>
</organism>
<proteinExistence type="predicted"/>